<dbReference type="EMBL" id="JBHLUD010000006">
    <property type="protein sequence ID" value="MFC0543634.1"/>
    <property type="molecule type" value="Genomic_DNA"/>
</dbReference>
<dbReference type="PANTHER" id="PTHR37314:SF4">
    <property type="entry name" value="UPF0700 TRANSMEMBRANE PROTEIN YOAK"/>
    <property type="match status" value="1"/>
</dbReference>
<evidence type="ECO:0000256" key="1">
    <source>
        <dbReference type="SAM" id="Phobius"/>
    </source>
</evidence>
<keyword evidence="1" id="KW-0472">Membrane</keyword>
<dbReference type="Pfam" id="PF06912">
    <property type="entry name" value="DUF1275"/>
    <property type="match status" value="1"/>
</dbReference>
<gene>
    <name evidence="2" type="ORF">ACFFH7_19180</name>
</gene>
<dbReference type="PANTHER" id="PTHR37314">
    <property type="entry name" value="SLR0142 PROTEIN"/>
    <property type="match status" value="1"/>
</dbReference>
<keyword evidence="1" id="KW-1133">Transmembrane helix</keyword>
<comment type="caution">
    <text evidence="2">The sequence shown here is derived from an EMBL/GenBank/DDBJ whole genome shotgun (WGS) entry which is preliminary data.</text>
</comment>
<feature type="transmembrane region" description="Helical" evidence="1">
    <location>
        <begin position="198"/>
        <end position="216"/>
    </location>
</feature>
<keyword evidence="1" id="KW-0812">Transmembrane</keyword>
<keyword evidence="3" id="KW-1185">Reference proteome</keyword>
<protein>
    <submittedName>
        <fullName evidence="2">YoaK family protein</fullName>
    </submittedName>
</protein>
<dbReference type="RefSeq" id="WP_273940183.1">
    <property type="nucleotide sequence ID" value="NZ_CP097263.1"/>
</dbReference>
<feature type="transmembrane region" description="Helical" evidence="1">
    <location>
        <begin position="141"/>
        <end position="162"/>
    </location>
</feature>
<proteinExistence type="predicted"/>
<feature type="transmembrane region" description="Helical" evidence="1">
    <location>
        <begin position="104"/>
        <end position="129"/>
    </location>
</feature>
<feature type="transmembrane region" description="Helical" evidence="1">
    <location>
        <begin position="20"/>
        <end position="43"/>
    </location>
</feature>
<dbReference type="InterPro" id="IPR010699">
    <property type="entry name" value="DUF1275"/>
</dbReference>
<organism evidence="2 3">
    <name type="scientific">Kutzneria chonburiensis</name>
    <dbReference type="NCBI Taxonomy" id="1483604"/>
    <lineage>
        <taxon>Bacteria</taxon>
        <taxon>Bacillati</taxon>
        <taxon>Actinomycetota</taxon>
        <taxon>Actinomycetes</taxon>
        <taxon>Pseudonocardiales</taxon>
        <taxon>Pseudonocardiaceae</taxon>
        <taxon>Kutzneria</taxon>
    </lineage>
</organism>
<name>A0ABV6MTL6_9PSEU</name>
<evidence type="ECO:0000313" key="3">
    <source>
        <dbReference type="Proteomes" id="UP001589810"/>
    </source>
</evidence>
<feature type="transmembrane region" description="Helical" evidence="1">
    <location>
        <begin position="63"/>
        <end position="83"/>
    </location>
</feature>
<feature type="transmembrane region" description="Helical" evidence="1">
    <location>
        <begin position="174"/>
        <end position="192"/>
    </location>
</feature>
<evidence type="ECO:0000313" key="2">
    <source>
        <dbReference type="EMBL" id="MFC0543634.1"/>
    </source>
</evidence>
<sequence>MRVWHELTDGDRHGPLPALLLVLTLATGVVDAVSVLALGRVFVANMTGNVVFVGFALAGVPDFSLAASVVALLGFLAGAFVGGRLGRRHTHRGRLLRNVALVELSLVALTLLLSVWTDLLVVPAALLAVAMGLQNSTARRLAVPDLTTTVLTTTMSGLAAEIRRQGRVTAARRALAVFTMFLGALIGAVLVLHVHRAWALAVATVLIGLVAAVSTVRSRGSEPWHAVTSSA</sequence>
<dbReference type="Proteomes" id="UP001589810">
    <property type="component" value="Unassembled WGS sequence"/>
</dbReference>
<accession>A0ABV6MTL6</accession>
<reference evidence="2 3" key="1">
    <citation type="submission" date="2024-09" db="EMBL/GenBank/DDBJ databases">
        <authorList>
            <person name="Sun Q."/>
            <person name="Mori K."/>
        </authorList>
    </citation>
    <scope>NUCLEOTIDE SEQUENCE [LARGE SCALE GENOMIC DNA]</scope>
    <source>
        <strain evidence="2 3">TBRC 1432</strain>
    </source>
</reference>